<keyword evidence="1" id="KW-0812">Transmembrane</keyword>
<protein>
    <submittedName>
        <fullName evidence="2">Uncharacterized protein</fullName>
    </submittedName>
</protein>
<dbReference type="Proteomes" id="UP000245488">
    <property type="component" value="Chromosome"/>
</dbReference>
<sequence length="200" mass="22876">MRDLVNLFKIILFAIGIFFALIIGLIIFGTMHGRDVSNVTSSISINKTISQNLASEDQESSDYAYENDLELKYYNTIEEAISHKEILDKTAEASESAILKIMQLENEEAYIVCAEKDGSVSGQSIYWYKLKIKDGMYSQPYDYSGTVSNMKKMPPYRYDFDDYISQIVVWSIASPQYDIQTDSGDSIYIFGWDNKDEVYV</sequence>
<comment type="caution">
    <text evidence="2">The sequence shown here is derived from an EMBL/GenBank/DDBJ whole genome shotgun (WGS) entry which is preliminary data.</text>
</comment>
<accession>A0A317G0F3</accession>
<evidence type="ECO:0000313" key="3">
    <source>
        <dbReference type="Proteomes" id="UP000245488"/>
    </source>
</evidence>
<proteinExistence type="predicted"/>
<evidence type="ECO:0000313" key="2">
    <source>
        <dbReference type="EMBL" id="PWT26651.1"/>
    </source>
</evidence>
<evidence type="ECO:0000256" key="1">
    <source>
        <dbReference type="SAM" id="Phobius"/>
    </source>
</evidence>
<organism evidence="2 3">
    <name type="scientific">Butyrivibrio fibrisolvens</name>
    <dbReference type="NCBI Taxonomy" id="831"/>
    <lineage>
        <taxon>Bacteria</taxon>
        <taxon>Bacillati</taxon>
        <taxon>Bacillota</taxon>
        <taxon>Clostridia</taxon>
        <taxon>Lachnospirales</taxon>
        <taxon>Lachnospiraceae</taxon>
        <taxon>Butyrivibrio</taxon>
    </lineage>
</organism>
<dbReference type="EMBL" id="NXNG01000001">
    <property type="protein sequence ID" value="PWT26651.1"/>
    <property type="molecule type" value="Genomic_DNA"/>
</dbReference>
<reference evidence="2 3" key="1">
    <citation type="submission" date="2017-09" db="EMBL/GenBank/DDBJ databases">
        <title>High-quality draft genome sequence of Butyrivibrio fibrisolvens INBov1, isolated from cow rumen.</title>
        <authorList>
            <person name="Rodriguez Hernaez J."/>
            <person name="Rivarola M."/>
            <person name="Paniego N."/>
            <person name="Cravero S."/>
            <person name="Ceron Cucchi M."/>
            <person name="Martinez M.C."/>
        </authorList>
    </citation>
    <scope>NUCLEOTIDE SEQUENCE [LARGE SCALE GENOMIC DNA]</scope>
    <source>
        <strain evidence="2 3">INBov1</strain>
    </source>
</reference>
<keyword evidence="1" id="KW-0472">Membrane</keyword>
<dbReference type="RefSeq" id="WP_110072404.1">
    <property type="nucleotide sequence ID" value="NZ_CM009896.1"/>
</dbReference>
<keyword evidence="1" id="KW-1133">Transmembrane helix</keyword>
<keyword evidence="3" id="KW-1185">Reference proteome</keyword>
<feature type="transmembrane region" description="Helical" evidence="1">
    <location>
        <begin position="6"/>
        <end position="28"/>
    </location>
</feature>
<gene>
    <name evidence="2" type="ORF">CPT75_05670</name>
</gene>
<dbReference type="AlphaFoldDB" id="A0A317G0F3"/>
<name>A0A317G0F3_BUTFI</name>